<protein>
    <submittedName>
        <fullName evidence="5">ArsA-related P-loop ATPase</fullName>
    </submittedName>
</protein>
<reference evidence="5 6" key="1">
    <citation type="submission" date="2023-03" db="EMBL/GenBank/DDBJ databases">
        <title>Draft genome sequence of type strain Streptomyces ferralitis JCM 14344.</title>
        <authorList>
            <person name="Klaysubun C."/>
            <person name="Duangmal K."/>
        </authorList>
    </citation>
    <scope>NUCLEOTIDE SEQUENCE [LARGE SCALE GENOMIC DNA]</scope>
    <source>
        <strain evidence="5 6">JCM 14344</strain>
    </source>
</reference>
<dbReference type="RefSeq" id="WP_275814527.1">
    <property type="nucleotide sequence ID" value="NZ_BAAANM010000003.1"/>
</dbReference>
<evidence type="ECO:0000313" key="6">
    <source>
        <dbReference type="Proteomes" id="UP001220022"/>
    </source>
</evidence>
<dbReference type="InterPro" id="IPR027417">
    <property type="entry name" value="P-loop_NTPase"/>
</dbReference>
<evidence type="ECO:0000256" key="2">
    <source>
        <dbReference type="SAM" id="MobiDB-lite"/>
    </source>
</evidence>
<feature type="domain" description="ArsA HSP20-like" evidence="4">
    <location>
        <begin position="312"/>
        <end position="374"/>
    </location>
</feature>
<comment type="caution">
    <text evidence="5">The sequence shown here is derived from an EMBL/GenBank/DDBJ whole genome shotgun (WGS) entry which is preliminary data.</text>
</comment>
<dbReference type="EMBL" id="JARHTQ010000008">
    <property type="protein sequence ID" value="MDF2257109.1"/>
    <property type="molecule type" value="Genomic_DNA"/>
</dbReference>
<dbReference type="InterPro" id="IPR008978">
    <property type="entry name" value="HSP20-like_chaperone"/>
</dbReference>
<evidence type="ECO:0000256" key="1">
    <source>
        <dbReference type="ARBA" id="ARBA00011040"/>
    </source>
</evidence>
<dbReference type="Gene3D" id="3.40.50.300">
    <property type="entry name" value="P-loop containing nucleotide triphosphate hydrolases"/>
    <property type="match status" value="1"/>
</dbReference>
<evidence type="ECO:0000313" key="5">
    <source>
        <dbReference type="EMBL" id="MDF2257109.1"/>
    </source>
</evidence>
<organism evidence="5 6">
    <name type="scientific">Streptantibioticus ferralitis</name>
    <dbReference type="NCBI Taxonomy" id="236510"/>
    <lineage>
        <taxon>Bacteria</taxon>
        <taxon>Bacillati</taxon>
        <taxon>Actinomycetota</taxon>
        <taxon>Actinomycetes</taxon>
        <taxon>Kitasatosporales</taxon>
        <taxon>Streptomycetaceae</taxon>
        <taxon>Streptantibioticus</taxon>
    </lineage>
</organism>
<dbReference type="Proteomes" id="UP001220022">
    <property type="component" value="Unassembled WGS sequence"/>
</dbReference>
<dbReference type="Gene3D" id="2.60.40.790">
    <property type="match status" value="1"/>
</dbReference>
<dbReference type="Pfam" id="PF02374">
    <property type="entry name" value="ArsA_ATPase"/>
    <property type="match status" value="2"/>
</dbReference>
<dbReference type="SUPFAM" id="SSF52540">
    <property type="entry name" value="P-loop containing nucleoside triphosphate hydrolases"/>
    <property type="match status" value="1"/>
</dbReference>
<evidence type="ECO:0000259" key="4">
    <source>
        <dbReference type="Pfam" id="PF17886"/>
    </source>
</evidence>
<evidence type="ECO:0000259" key="3">
    <source>
        <dbReference type="Pfam" id="PF02374"/>
    </source>
</evidence>
<feature type="region of interest" description="Disordered" evidence="2">
    <location>
        <begin position="272"/>
        <end position="291"/>
    </location>
</feature>
<gene>
    <name evidence="5" type="ORF">P2L57_15635</name>
</gene>
<dbReference type="InterPro" id="IPR016300">
    <property type="entry name" value="ATPase_ArsA/GET3"/>
</dbReference>
<feature type="domain" description="ArsA/GET3 Anion-transporting ATPase-like" evidence="3">
    <location>
        <begin position="66"/>
        <end position="282"/>
    </location>
</feature>
<dbReference type="InterPro" id="IPR040612">
    <property type="entry name" value="ArsA_HSP20-like"/>
</dbReference>
<sequence>MRTVLVTGPGGAGASTVAAATALAAARAGVRTLLITADPPPGLTAPGTPGLTVRTLDSAGVFQDRAADLQERLSTVFDLVGASPLDTEEFTELPGSREFALLHALGATGGHDIVVADLPPVCGAIRLLALPEQLRRYLARLLPAERQAARALRPMLAQLAGVPMPAEWLYETAARWDAELAAVQAVIESAATTVRLVVEPGPRTADRIRAARTGLALFGHRLESVTANRLLPTGSADPFLAGLSGQQQDHLKALYEEFTADGVPVRELPHLGRDPYGPDDLAALGGQDAGADPLPATPAAEPWSVQDRWAADGQLVWRLPLPGATRDTLDLVRRGDEVVVDAAGFRRIMPLPSALRRCTVSGAALRDGVLEVRFVPDPELWPR</sequence>
<keyword evidence="6" id="KW-1185">Reference proteome</keyword>
<name>A0ABT5Z069_9ACTN</name>
<accession>A0ABT5Z069</accession>
<dbReference type="InterPro" id="IPR025723">
    <property type="entry name" value="ArsA/GET3_ATPase-like"/>
</dbReference>
<dbReference type="Pfam" id="PF17886">
    <property type="entry name" value="ArsA_HSP20"/>
    <property type="match status" value="1"/>
</dbReference>
<dbReference type="PANTHER" id="PTHR10803">
    <property type="entry name" value="ARSENICAL PUMP-DRIVING ATPASE ARSENITE-TRANSLOCATING ATPASE"/>
    <property type="match status" value="1"/>
</dbReference>
<feature type="compositionally biased region" description="Low complexity" evidence="2">
    <location>
        <begin position="278"/>
        <end position="291"/>
    </location>
</feature>
<feature type="domain" description="ArsA/GET3 Anion-transporting ATPase-like" evidence="3">
    <location>
        <begin position="1"/>
        <end position="43"/>
    </location>
</feature>
<comment type="similarity">
    <text evidence="1">Belongs to the arsA ATPase family.</text>
</comment>
<proteinExistence type="inferred from homology"/>
<dbReference type="PANTHER" id="PTHR10803:SF3">
    <property type="entry name" value="ATPASE GET3"/>
    <property type="match status" value="1"/>
</dbReference>